<evidence type="ECO:0000256" key="1">
    <source>
        <dbReference type="ARBA" id="ARBA00001947"/>
    </source>
</evidence>
<name>A0A1G2BZV1_9BACT</name>
<evidence type="ECO:0000256" key="6">
    <source>
        <dbReference type="ARBA" id="ARBA00023049"/>
    </source>
</evidence>
<keyword evidence="7" id="KW-1133">Transmembrane helix</keyword>
<dbReference type="Proteomes" id="UP000177626">
    <property type="component" value="Unassembled WGS sequence"/>
</dbReference>
<protein>
    <recommendedName>
        <fullName evidence="8">M23ase beta-sheet core domain-containing protein</fullName>
    </recommendedName>
</protein>
<evidence type="ECO:0000256" key="3">
    <source>
        <dbReference type="ARBA" id="ARBA00022723"/>
    </source>
</evidence>
<dbReference type="GO" id="GO:0006508">
    <property type="term" value="P:proteolysis"/>
    <property type="evidence" value="ECO:0007669"/>
    <property type="project" value="UniProtKB-KW"/>
</dbReference>
<keyword evidence="6" id="KW-0482">Metalloprotease</keyword>
<evidence type="ECO:0000256" key="4">
    <source>
        <dbReference type="ARBA" id="ARBA00022801"/>
    </source>
</evidence>
<comment type="caution">
    <text evidence="9">The sequence shown here is derived from an EMBL/GenBank/DDBJ whole genome shotgun (WGS) entry which is preliminary data.</text>
</comment>
<evidence type="ECO:0000256" key="5">
    <source>
        <dbReference type="ARBA" id="ARBA00022833"/>
    </source>
</evidence>
<evidence type="ECO:0000256" key="2">
    <source>
        <dbReference type="ARBA" id="ARBA00022670"/>
    </source>
</evidence>
<evidence type="ECO:0000256" key="7">
    <source>
        <dbReference type="SAM" id="Phobius"/>
    </source>
</evidence>
<dbReference type="Gene3D" id="3.10.450.350">
    <property type="match status" value="2"/>
</dbReference>
<comment type="cofactor">
    <cofactor evidence="1">
        <name>Zn(2+)</name>
        <dbReference type="ChEBI" id="CHEBI:29105"/>
    </cofactor>
</comment>
<dbReference type="GO" id="GO:0046872">
    <property type="term" value="F:metal ion binding"/>
    <property type="evidence" value="ECO:0007669"/>
    <property type="project" value="UniProtKB-KW"/>
</dbReference>
<dbReference type="PANTHER" id="PTHR21666">
    <property type="entry name" value="PEPTIDASE-RELATED"/>
    <property type="match status" value="1"/>
</dbReference>
<sequence>MKKYIIIISIIVVGAAVFGLVFSLKNKQSQDQEAQAELIEESKDREVLITVEPGMTFSTICEEVGVSATLMTELLTTSQETYDLVKIRVGREIKFYFDKETGNFVRLIYPIDSEEELFIEYDQAGVLLAERRVIDYQIKIKTVSGTIDSSLYQSALDQNVDIRAIIELADVFAWTVDFGMGIRVGDTYKFIYEERYRNNQYQRPGKILAAKFVNDGKTIEGYYFSEGKDDDGDIVDGYYHSTGESVQKIFLKNPVDFKYISSGFTTGRRYVEAFNVSTGHRAIDYAAAAGTPIRAVGDGTVTFAGWSKAGYGNLTSIRHNSVFSTNYAHQSKLAVSSGEKVVQGQIIGYVGSTGFSTGPHLHFEMVKNGTKINPLTVDIPSDKSVSAEKMEEFKTAISSWQEQLNNIII</sequence>
<proteinExistence type="predicted"/>
<dbReference type="PANTHER" id="PTHR21666:SF288">
    <property type="entry name" value="CELL DIVISION PROTEIN YTFB"/>
    <property type="match status" value="1"/>
</dbReference>
<gene>
    <name evidence="9" type="ORF">A2406_00380</name>
</gene>
<feature type="domain" description="M23ase beta-sheet core" evidence="8">
    <location>
        <begin position="279"/>
        <end position="374"/>
    </location>
</feature>
<dbReference type="Pfam" id="PF01551">
    <property type="entry name" value="Peptidase_M23"/>
    <property type="match status" value="1"/>
</dbReference>
<accession>A0A1G2BZV1</accession>
<keyword evidence="7" id="KW-0812">Transmembrane</keyword>
<dbReference type="CDD" id="cd12797">
    <property type="entry name" value="M23_peptidase"/>
    <property type="match status" value="1"/>
</dbReference>
<dbReference type="GO" id="GO:0004222">
    <property type="term" value="F:metalloendopeptidase activity"/>
    <property type="evidence" value="ECO:0007669"/>
    <property type="project" value="TreeGrafter"/>
</dbReference>
<evidence type="ECO:0000313" key="9">
    <source>
        <dbReference type="EMBL" id="OGY94069.1"/>
    </source>
</evidence>
<dbReference type="InterPro" id="IPR011055">
    <property type="entry name" value="Dup_hybrid_motif"/>
</dbReference>
<evidence type="ECO:0000259" key="8">
    <source>
        <dbReference type="Pfam" id="PF01551"/>
    </source>
</evidence>
<organism evidence="9 10">
    <name type="scientific">Candidatus Komeilibacteria bacterium RIFOXYC1_FULL_37_11</name>
    <dbReference type="NCBI Taxonomy" id="1798555"/>
    <lineage>
        <taxon>Bacteria</taxon>
        <taxon>Candidatus Komeiliibacteriota</taxon>
    </lineage>
</organism>
<dbReference type="AlphaFoldDB" id="A0A1G2BZV1"/>
<dbReference type="EMBL" id="MHKQ01000013">
    <property type="protein sequence ID" value="OGY94069.1"/>
    <property type="molecule type" value="Genomic_DNA"/>
</dbReference>
<feature type="transmembrane region" description="Helical" evidence="7">
    <location>
        <begin position="5"/>
        <end position="24"/>
    </location>
</feature>
<reference evidence="9 10" key="1">
    <citation type="journal article" date="2016" name="Nat. Commun.">
        <title>Thousands of microbial genomes shed light on interconnected biogeochemical processes in an aquifer system.</title>
        <authorList>
            <person name="Anantharaman K."/>
            <person name="Brown C.T."/>
            <person name="Hug L.A."/>
            <person name="Sharon I."/>
            <person name="Castelle C.J."/>
            <person name="Probst A.J."/>
            <person name="Thomas B.C."/>
            <person name="Singh A."/>
            <person name="Wilkins M.J."/>
            <person name="Karaoz U."/>
            <person name="Brodie E.L."/>
            <person name="Williams K.H."/>
            <person name="Hubbard S.S."/>
            <person name="Banfield J.F."/>
        </authorList>
    </citation>
    <scope>NUCLEOTIDE SEQUENCE [LARGE SCALE GENOMIC DNA]</scope>
</reference>
<keyword evidence="5" id="KW-0862">Zinc</keyword>
<dbReference type="InterPro" id="IPR050570">
    <property type="entry name" value="Cell_wall_metabolism_enzyme"/>
</dbReference>
<evidence type="ECO:0000313" key="10">
    <source>
        <dbReference type="Proteomes" id="UP000177626"/>
    </source>
</evidence>
<keyword evidence="7" id="KW-0472">Membrane</keyword>
<keyword evidence="2" id="KW-0645">Protease</keyword>
<keyword evidence="3" id="KW-0479">Metal-binding</keyword>
<dbReference type="SUPFAM" id="SSF51261">
    <property type="entry name" value="Duplicated hybrid motif"/>
    <property type="match status" value="1"/>
</dbReference>
<keyword evidence="4" id="KW-0378">Hydrolase</keyword>
<dbReference type="Gene3D" id="2.70.70.10">
    <property type="entry name" value="Glucose Permease (Domain IIA)"/>
    <property type="match status" value="1"/>
</dbReference>
<dbReference type="InterPro" id="IPR016047">
    <property type="entry name" value="M23ase_b-sheet_dom"/>
</dbReference>